<keyword evidence="1" id="KW-0472">Membrane</keyword>
<reference evidence="3" key="1">
    <citation type="submission" date="2015-07" db="EMBL/GenBank/DDBJ databases">
        <title>Genome sequencing of Sunxiuqinia dokdonensis strain SK.</title>
        <authorList>
            <person name="Ahn S."/>
            <person name="Kim B.-C."/>
        </authorList>
    </citation>
    <scope>NUCLEOTIDE SEQUENCE [LARGE SCALE GENOMIC DNA]</scope>
    <source>
        <strain evidence="3">SK</strain>
    </source>
</reference>
<accession>A0A0L8VBQ8</accession>
<evidence type="ECO:0000313" key="2">
    <source>
        <dbReference type="EMBL" id="KOH45920.1"/>
    </source>
</evidence>
<dbReference type="STRING" id="1409788.NC99_12440"/>
<proteinExistence type="predicted"/>
<feature type="transmembrane region" description="Helical" evidence="1">
    <location>
        <begin position="65"/>
        <end position="83"/>
    </location>
</feature>
<feature type="transmembrane region" description="Helical" evidence="1">
    <location>
        <begin position="28"/>
        <end position="44"/>
    </location>
</feature>
<evidence type="ECO:0000313" key="3">
    <source>
        <dbReference type="Proteomes" id="UP000036958"/>
    </source>
</evidence>
<feature type="transmembrane region" description="Helical" evidence="1">
    <location>
        <begin position="5"/>
        <end position="22"/>
    </location>
</feature>
<keyword evidence="3" id="KW-1185">Reference proteome</keyword>
<gene>
    <name evidence="2" type="ORF">NC99_12440</name>
</gene>
<dbReference type="EMBL" id="LGIA01000060">
    <property type="protein sequence ID" value="KOH45920.1"/>
    <property type="molecule type" value="Genomic_DNA"/>
</dbReference>
<protein>
    <recommendedName>
        <fullName evidence="4">DUF4199 domain-containing protein</fullName>
    </recommendedName>
</protein>
<dbReference type="Pfam" id="PF13858">
    <property type="entry name" value="DUF4199"/>
    <property type="match status" value="1"/>
</dbReference>
<comment type="caution">
    <text evidence="2">The sequence shown here is derived from an EMBL/GenBank/DDBJ whole genome shotgun (WGS) entry which is preliminary data.</text>
</comment>
<sequence length="172" mass="19131">MTYGIYLAVALILYNVVLYVLGESMNQTLGLVTWVIMAVGIYLCQKSYRDTELGGYIDYSKALGFGVAIMLFAGVLNALYSVILMKVDPSLMEQIRIMQEEALMQQGLSDDQIEAAGEMMNKFQSPLLIVISSLFTFAFIGFIISLVTSIFIKRKADENAFDEAMGEVKSEE</sequence>
<evidence type="ECO:0008006" key="4">
    <source>
        <dbReference type="Google" id="ProtNLM"/>
    </source>
</evidence>
<keyword evidence="1" id="KW-1133">Transmembrane helix</keyword>
<dbReference type="InterPro" id="IPR025250">
    <property type="entry name" value="DUF4199"/>
</dbReference>
<keyword evidence="1" id="KW-0812">Transmembrane</keyword>
<feature type="transmembrane region" description="Helical" evidence="1">
    <location>
        <begin position="127"/>
        <end position="152"/>
    </location>
</feature>
<organism evidence="2 3">
    <name type="scientific">Sunxiuqinia dokdonensis</name>
    <dbReference type="NCBI Taxonomy" id="1409788"/>
    <lineage>
        <taxon>Bacteria</taxon>
        <taxon>Pseudomonadati</taxon>
        <taxon>Bacteroidota</taxon>
        <taxon>Bacteroidia</taxon>
        <taxon>Marinilabiliales</taxon>
        <taxon>Prolixibacteraceae</taxon>
        <taxon>Sunxiuqinia</taxon>
    </lineage>
</organism>
<name>A0A0L8VBQ8_9BACT</name>
<dbReference type="AlphaFoldDB" id="A0A0L8VBQ8"/>
<evidence type="ECO:0000256" key="1">
    <source>
        <dbReference type="SAM" id="Phobius"/>
    </source>
</evidence>
<dbReference type="Proteomes" id="UP000036958">
    <property type="component" value="Unassembled WGS sequence"/>
</dbReference>